<protein>
    <recommendedName>
        <fullName evidence="4">FlxA-like protein</fullName>
    </recommendedName>
</protein>
<dbReference type="AlphaFoldDB" id="A0A1M6J0E6"/>
<dbReference type="Proteomes" id="UP000184310">
    <property type="component" value="Unassembled WGS sequence"/>
</dbReference>
<reference evidence="2 3" key="1">
    <citation type="submission" date="2016-11" db="EMBL/GenBank/DDBJ databases">
        <authorList>
            <person name="Jaros S."/>
            <person name="Januszkiewicz K."/>
            <person name="Wedrychowicz H."/>
        </authorList>
    </citation>
    <scope>NUCLEOTIDE SEQUENCE [LARGE SCALE GENOMIC DNA]</scope>
    <source>
        <strain evidence="2 3">DSM 21758</strain>
    </source>
</reference>
<evidence type="ECO:0000313" key="2">
    <source>
        <dbReference type="EMBL" id="SHJ40120.1"/>
    </source>
</evidence>
<evidence type="ECO:0008006" key="4">
    <source>
        <dbReference type="Google" id="ProtNLM"/>
    </source>
</evidence>
<dbReference type="OrthoDB" id="1932320at2"/>
<evidence type="ECO:0000313" key="3">
    <source>
        <dbReference type="Proteomes" id="UP000184310"/>
    </source>
</evidence>
<organism evidence="2 3">
    <name type="scientific">Clostridium cavendishii DSM 21758</name>
    <dbReference type="NCBI Taxonomy" id="1121302"/>
    <lineage>
        <taxon>Bacteria</taxon>
        <taxon>Bacillati</taxon>
        <taxon>Bacillota</taxon>
        <taxon>Clostridia</taxon>
        <taxon>Eubacteriales</taxon>
        <taxon>Clostridiaceae</taxon>
        <taxon>Clostridium</taxon>
    </lineage>
</organism>
<dbReference type="STRING" id="1121302.SAMN02745163_01873"/>
<keyword evidence="3" id="KW-1185">Reference proteome</keyword>
<name>A0A1M6J0E6_9CLOT</name>
<dbReference type="RefSeq" id="WP_072986413.1">
    <property type="nucleotide sequence ID" value="NZ_FQZB01000008.1"/>
</dbReference>
<feature type="region of interest" description="Disordered" evidence="1">
    <location>
        <begin position="103"/>
        <end position="124"/>
    </location>
</feature>
<gene>
    <name evidence="2" type="ORF">SAMN02745163_01873</name>
</gene>
<sequence length="239" mass="27117">MNISTVNQNNSFFKTANISINKNEEANKKNENLKADNNLKVKKKSLIENLQEQITKLKESKSKINGNDKLSADEKKAQLLTIDENIKELEKQIQQEKVIEKQKELDKQKEKTEEKAQKEAAERDRLNGDKVKDGVIISRSLVKLIEAKNSMGNIHQLNATKAQLGVEASYLNMRKVHKESGSFNAKQLSKLHSAMSSLENASNNELNKVINNIKVSEKSKEIETTNKSKEENEENLDNN</sequence>
<feature type="region of interest" description="Disordered" evidence="1">
    <location>
        <begin position="215"/>
        <end position="239"/>
    </location>
</feature>
<feature type="compositionally biased region" description="Basic and acidic residues" evidence="1">
    <location>
        <begin position="215"/>
        <end position="230"/>
    </location>
</feature>
<dbReference type="EMBL" id="FQZB01000008">
    <property type="protein sequence ID" value="SHJ40120.1"/>
    <property type="molecule type" value="Genomic_DNA"/>
</dbReference>
<proteinExistence type="predicted"/>
<accession>A0A1M6J0E6</accession>
<evidence type="ECO:0000256" key="1">
    <source>
        <dbReference type="SAM" id="MobiDB-lite"/>
    </source>
</evidence>